<dbReference type="GO" id="GO:0005829">
    <property type="term" value="C:cytosol"/>
    <property type="evidence" value="ECO:0007669"/>
    <property type="project" value="TreeGrafter"/>
</dbReference>
<dbReference type="Gene3D" id="3.40.50.300">
    <property type="entry name" value="P-loop containing nucleotide triphosphate hydrolases"/>
    <property type="match status" value="2"/>
</dbReference>
<dbReference type="GO" id="GO:0031593">
    <property type="term" value="F:polyubiquitin modification-dependent protein binding"/>
    <property type="evidence" value="ECO:0007669"/>
    <property type="project" value="TreeGrafter"/>
</dbReference>
<keyword evidence="3" id="KW-0067">ATP-binding</keyword>
<dbReference type="GO" id="GO:0097352">
    <property type="term" value="P:autophagosome maturation"/>
    <property type="evidence" value="ECO:0007669"/>
    <property type="project" value="TreeGrafter"/>
</dbReference>
<evidence type="ECO:0000256" key="3">
    <source>
        <dbReference type="ARBA" id="ARBA00022840"/>
    </source>
</evidence>
<dbReference type="FunFam" id="3.40.50.300:FF:000012">
    <property type="entry name" value="Transitional endoplasmic reticulum ATPase"/>
    <property type="match status" value="1"/>
</dbReference>
<dbReference type="GO" id="GO:0003676">
    <property type="term" value="F:nucleic acid binding"/>
    <property type="evidence" value="ECO:0007669"/>
    <property type="project" value="InterPro"/>
</dbReference>
<dbReference type="FunFam" id="1.10.8.60:FF:000057">
    <property type="entry name" value="AAA family ATPase, CDC48 subfamily"/>
    <property type="match status" value="1"/>
</dbReference>
<evidence type="ECO:0000256" key="4">
    <source>
        <dbReference type="ARBA" id="ARBA00023054"/>
    </source>
</evidence>
<dbReference type="InterPro" id="IPR003593">
    <property type="entry name" value="AAA+_ATPase"/>
</dbReference>
<dbReference type="InterPro" id="IPR041569">
    <property type="entry name" value="AAA_lid_3"/>
</dbReference>
<dbReference type="Pfam" id="PF17862">
    <property type="entry name" value="AAA_lid_3"/>
    <property type="match status" value="1"/>
</dbReference>
<keyword evidence="4" id="KW-0175">Coiled coil</keyword>
<gene>
    <name evidence="6" type="ORF">KQP761_LOCUS24656</name>
    <name evidence="7" type="ORF">MBJ925_LOCUS13600</name>
</gene>
<dbReference type="InterPro" id="IPR050168">
    <property type="entry name" value="AAA_ATPase_domain"/>
</dbReference>
<dbReference type="Gene3D" id="1.10.8.60">
    <property type="match status" value="2"/>
</dbReference>
<evidence type="ECO:0000313" key="6">
    <source>
        <dbReference type="EMBL" id="CAF1620883.1"/>
    </source>
</evidence>
<dbReference type="Pfam" id="PF01585">
    <property type="entry name" value="G-patch"/>
    <property type="match status" value="1"/>
</dbReference>
<dbReference type="Gene3D" id="3.40.50.12760">
    <property type="match status" value="1"/>
</dbReference>
<dbReference type="Proteomes" id="UP000663834">
    <property type="component" value="Unassembled WGS sequence"/>
</dbReference>
<dbReference type="PANTHER" id="PTHR23077:SF171">
    <property type="entry name" value="NUCLEAR VALOSIN-CONTAINING PROTEIN-LIKE"/>
    <property type="match status" value="1"/>
</dbReference>
<accession>A0A816PXF2</accession>
<dbReference type="EMBL" id="CAJNRE010006285">
    <property type="protein sequence ID" value="CAF2053505.1"/>
    <property type="molecule type" value="Genomic_DNA"/>
</dbReference>
<evidence type="ECO:0000256" key="2">
    <source>
        <dbReference type="ARBA" id="ARBA00022741"/>
    </source>
</evidence>
<keyword evidence="1" id="KW-0677">Repeat</keyword>
<dbReference type="GO" id="GO:0034098">
    <property type="term" value="C:VCP-NPL4-UFD1 AAA ATPase complex"/>
    <property type="evidence" value="ECO:0007669"/>
    <property type="project" value="TreeGrafter"/>
</dbReference>
<name>A0A816PXF2_9BILA</name>
<organism evidence="7 8">
    <name type="scientific">Rotaria magnacalcarata</name>
    <dbReference type="NCBI Taxonomy" id="392030"/>
    <lineage>
        <taxon>Eukaryota</taxon>
        <taxon>Metazoa</taxon>
        <taxon>Spiralia</taxon>
        <taxon>Gnathifera</taxon>
        <taxon>Rotifera</taxon>
        <taxon>Eurotatoria</taxon>
        <taxon>Bdelloidea</taxon>
        <taxon>Philodinida</taxon>
        <taxon>Philodinidae</taxon>
        <taxon>Rotaria</taxon>
    </lineage>
</organism>
<dbReference type="Proteomes" id="UP000663824">
    <property type="component" value="Unassembled WGS sequence"/>
</dbReference>
<proteinExistence type="predicted"/>
<dbReference type="GO" id="GO:0030970">
    <property type="term" value="P:retrograde protein transport, ER to cytosol"/>
    <property type="evidence" value="ECO:0007669"/>
    <property type="project" value="TreeGrafter"/>
</dbReference>
<dbReference type="AlphaFoldDB" id="A0A816PXF2"/>
<keyword evidence="2" id="KW-0547">Nucleotide-binding</keyword>
<evidence type="ECO:0000256" key="1">
    <source>
        <dbReference type="ARBA" id="ARBA00022737"/>
    </source>
</evidence>
<dbReference type="EMBL" id="CAJNOW010013427">
    <property type="protein sequence ID" value="CAF1620883.1"/>
    <property type="molecule type" value="Genomic_DNA"/>
</dbReference>
<evidence type="ECO:0000259" key="5">
    <source>
        <dbReference type="PROSITE" id="PS50174"/>
    </source>
</evidence>
<evidence type="ECO:0000313" key="7">
    <source>
        <dbReference type="EMBL" id="CAF2053505.1"/>
    </source>
</evidence>
<reference evidence="7" key="1">
    <citation type="submission" date="2021-02" db="EMBL/GenBank/DDBJ databases">
        <authorList>
            <person name="Nowell W R."/>
        </authorList>
    </citation>
    <scope>NUCLEOTIDE SEQUENCE</scope>
</reference>
<feature type="domain" description="G-patch" evidence="5">
    <location>
        <begin position="506"/>
        <end position="543"/>
    </location>
</feature>
<dbReference type="GO" id="GO:0016887">
    <property type="term" value="F:ATP hydrolysis activity"/>
    <property type="evidence" value="ECO:0007669"/>
    <property type="project" value="InterPro"/>
</dbReference>
<comment type="caution">
    <text evidence="7">The sequence shown here is derived from an EMBL/GenBank/DDBJ whole genome shotgun (WGS) entry which is preliminary data.</text>
</comment>
<dbReference type="PROSITE" id="PS50174">
    <property type="entry name" value="G_PATCH"/>
    <property type="match status" value="1"/>
</dbReference>
<dbReference type="GO" id="GO:0005634">
    <property type="term" value="C:nucleus"/>
    <property type="evidence" value="ECO:0007669"/>
    <property type="project" value="TreeGrafter"/>
</dbReference>
<dbReference type="SMART" id="SM00382">
    <property type="entry name" value="AAA"/>
    <property type="match status" value="2"/>
</dbReference>
<protein>
    <recommendedName>
        <fullName evidence="5">G-patch domain-containing protein</fullName>
    </recommendedName>
</protein>
<dbReference type="GO" id="GO:0051228">
    <property type="term" value="P:mitotic spindle disassembly"/>
    <property type="evidence" value="ECO:0007669"/>
    <property type="project" value="TreeGrafter"/>
</dbReference>
<dbReference type="GO" id="GO:0005524">
    <property type="term" value="F:ATP binding"/>
    <property type="evidence" value="ECO:0007669"/>
    <property type="project" value="UniProtKB-KW"/>
</dbReference>
<dbReference type="OrthoDB" id="27435at2759"/>
<evidence type="ECO:0000313" key="8">
    <source>
        <dbReference type="Proteomes" id="UP000663824"/>
    </source>
</evidence>
<dbReference type="PANTHER" id="PTHR23077">
    <property type="entry name" value="AAA-FAMILY ATPASE"/>
    <property type="match status" value="1"/>
</dbReference>
<dbReference type="InterPro" id="IPR003959">
    <property type="entry name" value="ATPase_AAA_core"/>
</dbReference>
<sequence length="758" mass="84960">MRMGDTNCIRIDAALVGGVRKQLVQIKEMVELPLKHPQLFKTIGAKPPRNILLYGPPGTGKSLIARAVANEMGAFFFLINGLEIASKSAGESESNLRKTFEETEKKSPAIIFIDKLDAIAPKREKTYGEEVKRPIVPQLLTLIDGLKQRSNVIVMAATRQQNLIDPAIRHFGCFDREINIGIPNAVERLEILRIHTKNMKLDGDVNLKQISNETHGYVGADLASLCSEAALQQIREKKHVIDLEEHTINANTLNSLVITQENFRFALNRSNASALREIVVAVPTTTWEDIGCSDDVKRQLQQLVQYPFQHPEKFLELGTTPSRGVFLCGPPGCGKTLLAKAIANECQVNFISINVLELLSIWIGEPEANVRDVFDKARQAAPCILFLDELDSIVKARDGSTGSSGDAANHVINQILIEMDDMSAKKNVFIIGATIGWDILHPIFLKTGRFDHFIIIPLPDEQSRLKIFKVCLKNSPIAEDVDFHYLVKKTNKFTGFDIKNICLRTEKMGYDKNRGLGLNAQGPTKIIEESKQKGRRGLGFTFKNFDDETTEWDFDNDPAPIEEEVRCCPPNNHMEAPLNLDEMREWIKLGPKKKVIDDEIEFCDEDILKEMLNGKNVFDELSQKEVEEARARSNVYETIGQSIFLNLAAVKMANIDSVFGRMFTDPKTPNNQRFLVHPDEPFYFTDICAGPGGFSKSDFALQKFLAGTPETFDPYYDVKDLDGDGDIFKSENIDALQNYVNKCTMHNGVHIVMADGIT</sequence>
<dbReference type="InterPro" id="IPR000467">
    <property type="entry name" value="G_patch_dom"/>
</dbReference>
<dbReference type="InterPro" id="IPR027417">
    <property type="entry name" value="P-loop_NTPase"/>
</dbReference>
<dbReference type="FunFam" id="3.40.50.300:FF:001025">
    <property type="entry name" value="ATPase family, AAA domain-containing 2B"/>
    <property type="match status" value="1"/>
</dbReference>
<dbReference type="SUPFAM" id="SSF52540">
    <property type="entry name" value="P-loop containing nucleoside triphosphate hydrolases"/>
    <property type="match status" value="2"/>
</dbReference>
<dbReference type="Pfam" id="PF00004">
    <property type="entry name" value="AAA"/>
    <property type="match status" value="2"/>
</dbReference>